<name>A0AAJ1SIZ4_9ENTE</name>
<sequence>MYMGLFGNKEKKLAKKKEKEIKKAEQAKIFNYFKDNSNLIIEDFYFDDIHKKAFIKKSILKNREQCVFNYNDLISYTPIFEGSKIKKHHGITRAVVGGVLAGPIGALVGAGTGGKEFESVKQLGVMVHLADNSSVKYLIINSETKLDSIVGRASMDIYNKLVAKLEWIVKEKEGVPTNTSESQADEIRKYKELLDDGIITEEEFNKKKQELLEI</sequence>
<protein>
    <submittedName>
        <fullName evidence="2">SHOCT domain-containing protein</fullName>
    </submittedName>
</protein>
<dbReference type="RefSeq" id="WP_016631324.1">
    <property type="nucleotide sequence ID" value="NZ_JAVBZS010000009.1"/>
</dbReference>
<dbReference type="Pfam" id="PF09851">
    <property type="entry name" value="SHOCT"/>
    <property type="match status" value="1"/>
</dbReference>
<dbReference type="AlphaFoldDB" id="A0AAJ1SIZ4"/>
<evidence type="ECO:0000313" key="3">
    <source>
        <dbReference type="Proteomes" id="UP001238215"/>
    </source>
</evidence>
<keyword evidence="3" id="KW-1185">Reference proteome</keyword>
<dbReference type="Proteomes" id="UP001238215">
    <property type="component" value="Unassembled WGS sequence"/>
</dbReference>
<gene>
    <name evidence="2" type="ORF">RAN64_04560</name>
</gene>
<dbReference type="InterPro" id="IPR018649">
    <property type="entry name" value="SHOCT"/>
</dbReference>
<organism evidence="2 3">
    <name type="scientific">Enterococcus lactis</name>
    <dbReference type="NCBI Taxonomy" id="357441"/>
    <lineage>
        <taxon>Bacteria</taxon>
        <taxon>Bacillati</taxon>
        <taxon>Bacillota</taxon>
        <taxon>Bacilli</taxon>
        <taxon>Lactobacillales</taxon>
        <taxon>Enterococcaceae</taxon>
        <taxon>Enterococcus</taxon>
    </lineage>
</organism>
<feature type="domain" description="SHOCT" evidence="1">
    <location>
        <begin position="185"/>
        <end position="212"/>
    </location>
</feature>
<evidence type="ECO:0000259" key="1">
    <source>
        <dbReference type="Pfam" id="PF09851"/>
    </source>
</evidence>
<dbReference type="EMBL" id="JAVBZS010000009">
    <property type="protein sequence ID" value="MDP8589320.1"/>
    <property type="molecule type" value="Genomic_DNA"/>
</dbReference>
<accession>A0AAJ1SIZ4</accession>
<reference evidence="2 3" key="1">
    <citation type="submission" date="2023-08" db="EMBL/GenBank/DDBJ databases">
        <title>Whole genome sequencing of Enterococcus.</title>
        <authorList>
            <person name="Kaptchouang Tchatchouang C.D."/>
            <person name="Ateba C.N."/>
        </authorList>
    </citation>
    <scope>NUCLEOTIDE SEQUENCE [LARGE SCALE GENOMIC DNA]</scope>
    <source>
        <strain evidence="2 3">ENT3_CNKT_NWU</strain>
    </source>
</reference>
<evidence type="ECO:0000313" key="2">
    <source>
        <dbReference type="EMBL" id="MDP8589320.1"/>
    </source>
</evidence>
<comment type="caution">
    <text evidence="2">The sequence shown here is derived from an EMBL/GenBank/DDBJ whole genome shotgun (WGS) entry which is preliminary data.</text>
</comment>
<proteinExistence type="predicted"/>